<evidence type="ECO:0000259" key="6">
    <source>
        <dbReference type="PROSITE" id="PS51755"/>
    </source>
</evidence>
<dbReference type="Pfam" id="PF00931">
    <property type="entry name" value="NB-ARC"/>
    <property type="match status" value="1"/>
</dbReference>
<keyword evidence="8" id="KW-1185">Reference proteome</keyword>
<proteinExistence type="inferred from homology"/>
<dbReference type="InterPro" id="IPR001867">
    <property type="entry name" value="OmpR/PhoB-type_DNA-bd"/>
</dbReference>
<dbReference type="InterPro" id="IPR011990">
    <property type="entry name" value="TPR-like_helical_dom_sf"/>
</dbReference>
<dbReference type="SUPFAM" id="SSF52540">
    <property type="entry name" value="P-loop containing nucleoside triphosphate hydrolases"/>
    <property type="match status" value="1"/>
</dbReference>
<dbReference type="Gene3D" id="1.10.10.10">
    <property type="entry name" value="Winged helix-like DNA-binding domain superfamily/Winged helix DNA-binding domain"/>
    <property type="match status" value="1"/>
</dbReference>
<dbReference type="Pfam" id="PF00486">
    <property type="entry name" value="Trans_reg_C"/>
    <property type="match status" value="1"/>
</dbReference>
<dbReference type="Pfam" id="PF13424">
    <property type="entry name" value="TPR_12"/>
    <property type="match status" value="2"/>
</dbReference>
<gene>
    <name evidence="7" type="ORF">JK360_16810</name>
</gene>
<dbReference type="SMART" id="SM01043">
    <property type="entry name" value="BTAD"/>
    <property type="match status" value="1"/>
</dbReference>
<dbReference type="EMBL" id="JAERRI010000008">
    <property type="protein sequence ID" value="MBL1091040.1"/>
    <property type="molecule type" value="Genomic_DNA"/>
</dbReference>
<feature type="region of interest" description="Disordered" evidence="5">
    <location>
        <begin position="1014"/>
        <end position="1047"/>
    </location>
</feature>
<dbReference type="Pfam" id="PF03704">
    <property type="entry name" value="BTAD"/>
    <property type="match status" value="1"/>
</dbReference>
<feature type="domain" description="OmpR/PhoB-type" evidence="6">
    <location>
        <begin position="1"/>
        <end position="96"/>
    </location>
</feature>
<evidence type="ECO:0000256" key="3">
    <source>
        <dbReference type="ARBA" id="ARBA00023125"/>
    </source>
</evidence>
<accession>A0ABS1MTD6</accession>
<dbReference type="Proteomes" id="UP000629371">
    <property type="component" value="Unassembled WGS sequence"/>
</dbReference>
<dbReference type="SMART" id="SM00862">
    <property type="entry name" value="Trans_reg_C"/>
    <property type="match status" value="1"/>
</dbReference>
<dbReference type="SUPFAM" id="SSF48452">
    <property type="entry name" value="TPR-like"/>
    <property type="match status" value="3"/>
</dbReference>
<name>A0ABS1MTD6_9ACTN</name>
<evidence type="ECO:0000313" key="8">
    <source>
        <dbReference type="Proteomes" id="UP000629371"/>
    </source>
</evidence>
<dbReference type="CDD" id="cd15831">
    <property type="entry name" value="BTAD"/>
    <property type="match status" value="1"/>
</dbReference>
<dbReference type="SUPFAM" id="SSF46894">
    <property type="entry name" value="C-terminal effector domain of the bipartite response regulators"/>
    <property type="match status" value="1"/>
</dbReference>
<organism evidence="7 8">
    <name type="scientific">Streptomyces siderophoricus</name>
    <dbReference type="NCBI Taxonomy" id="2802281"/>
    <lineage>
        <taxon>Bacteria</taxon>
        <taxon>Bacillati</taxon>
        <taxon>Actinomycetota</taxon>
        <taxon>Actinomycetes</taxon>
        <taxon>Kitasatosporales</taxon>
        <taxon>Streptomycetaceae</taxon>
        <taxon>Streptomyces</taxon>
    </lineage>
</organism>
<feature type="DNA-binding region" description="OmpR/PhoB-type" evidence="4">
    <location>
        <begin position="1"/>
        <end position="96"/>
    </location>
</feature>
<dbReference type="PANTHER" id="PTHR47691:SF3">
    <property type="entry name" value="HTH-TYPE TRANSCRIPTIONAL REGULATOR RV0890C-RELATED"/>
    <property type="match status" value="1"/>
</dbReference>
<evidence type="ECO:0000256" key="2">
    <source>
        <dbReference type="ARBA" id="ARBA00023012"/>
    </source>
</evidence>
<dbReference type="InterPro" id="IPR036388">
    <property type="entry name" value="WH-like_DNA-bd_sf"/>
</dbReference>
<dbReference type="PRINTS" id="PR00364">
    <property type="entry name" value="DISEASERSIST"/>
</dbReference>
<dbReference type="InterPro" id="IPR019734">
    <property type="entry name" value="TPR_rpt"/>
</dbReference>
<comment type="caution">
    <text evidence="7">The sequence shown here is derived from an EMBL/GenBank/DDBJ whole genome shotgun (WGS) entry which is preliminary data.</text>
</comment>
<evidence type="ECO:0000256" key="1">
    <source>
        <dbReference type="ARBA" id="ARBA00005820"/>
    </source>
</evidence>
<dbReference type="InterPro" id="IPR016032">
    <property type="entry name" value="Sig_transdc_resp-reg_C-effctor"/>
</dbReference>
<dbReference type="InterPro" id="IPR005158">
    <property type="entry name" value="BTAD"/>
</dbReference>
<sequence length="1047" mass="114319">MECQFRLSGTIEVTAAGQRNDLGSTKTRLTLAALAWDASRTVSVDTLVARVWDDHPPAKARKALYAHVSRIRRALRPAGDDAPEITSHANAYVLEADPDSVDLRRYLSLVARADCVRESGGTDEAVALLDQADGLWGGEPLAGINAYWAEQVRTEVREKHRAAARLRAEILMRSGRFADAVPGLLRLVEDRADDEGLTEQCALALHGSGRTAEATRLLQRTQHRMVRQLGTDASPRLRRIHQEILSGTSASALLSREVRASRSAPMRRPVVGNLPRDVPWVGRYEEVRRLISALREAAECAEPVVTVEAISGMGGIGKTSLAVHVAHQLGDRFPDGRLYLDLRAHASDQAPLDTVGALTILLRLLATAPEAIPQTVDELASLWRTTTHGRRMLVILDDAVGAEQIKPLLPGSSTAVVIVTSRQRITGLPGVRPMPLEGLPHDDAIALFEDRLGQHQLASRADTAEIVQFCGYVPLAIELVASRLLSRPSWTNADLLRQLKGSEGGYLAEIYDGERRLMHILALSYRALAPLQRLVFRRIGWHFGTEFGPPAAAALAGVPVEVAARTLEELNTRHLVIEPSPHRFRMHDLLREFARTLVDRGPGSVPDSDPVPEVRGALRRLTMHYLRIADQADRLAYPFRSRLSVNLTDALMDELDALPAPRDADEAHQWFITEGGNLLGALEYTRVHSSAGPLALLVHVLAGFLDVEGYLATGEPLLRGAVAHWQAVGDDPSRARALLDLSTVCAHGGQYEEARRTASEALRLARALADSELESESIHQLAIPLWHTGQYAMALELQKHSLSLRLRIGDPLQVARSHNLLGITYLHLDQNDEALECFLRALSGFSRVGDQVGRYRTLNNVAELQQKTGNLAEAEQAYREAMEMGKRIGSRGDCATLEMNLASVLTATGKAEEALRLYEKALPALRSIADIRGQVIARNGIGRALQAIGRSEEALPHHVAALSSVRRIQAAGEEAGVLYDLGCAEQDTGRFQQAALHLEASLAISRRIGARAEESRTRRALTRLQQARGLPSTTGRGSPGQDAGKAK</sequence>
<dbReference type="InterPro" id="IPR027417">
    <property type="entry name" value="P-loop_NTPase"/>
</dbReference>
<keyword evidence="2" id="KW-0902">Two-component regulatory system</keyword>
<dbReference type="PANTHER" id="PTHR47691">
    <property type="entry name" value="REGULATOR-RELATED"/>
    <property type="match status" value="1"/>
</dbReference>
<dbReference type="Gene3D" id="1.25.40.10">
    <property type="entry name" value="Tetratricopeptide repeat domain"/>
    <property type="match status" value="3"/>
</dbReference>
<evidence type="ECO:0000313" key="7">
    <source>
        <dbReference type="EMBL" id="MBL1091040.1"/>
    </source>
</evidence>
<comment type="similarity">
    <text evidence="1">Belongs to the AfsR/DnrI/RedD regulatory family.</text>
</comment>
<dbReference type="Gene3D" id="3.40.50.300">
    <property type="entry name" value="P-loop containing nucleotide triphosphate hydrolases"/>
    <property type="match status" value="1"/>
</dbReference>
<dbReference type="InterPro" id="IPR002182">
    <property type="entry name" value="NB-ARC"/>
</dbReference>
<dbReference type="RefSeq" id="WP_201805034.1">
    <property type="nucleotide sequence ID" value="NZ_JAERRI010000008.1"/>
</dbReference>
<protein>
    <submittedName>
        <fullName evidence="7">Tetratricopeptide repeat protein</fullName>
    </submittedName>
</protein>
<dbReference type="PROSITE" id="PS51755">
    <property type="entry name" value="OMPR_PHOB"/>
    <property type="match status" value="1"/>
</dbReference>
<reference evidence="7 8" key="1">
    <citation type="submission" date="2021-01" db="EMBL/GenBank/DDBJ databases">
        <title>WGS of actinomycetes isolated from Thailand.</title>
        <authorList>
            <person name="Thawai C."/>
        </authorList>
    </citation>
    <scope>NUCLEOTIDE SEQUENCE [LARGE SCALE GENOMIC DNA]</scope>
    <source>
        <strain evidence="7 8">CH9-7</strain>
    </source>
</reference>
<keyword evidence="3 4" id="KW-0238">DNA-binding</keyword>
<dbReference type="SMART" id="SM00028">
    <property type="entry name" value="TPR"/>
    <property type="match status" value="6"/>
</dbReference>
<evidence type="ECO:0000256" key="4">
    <source>
        <dbReference type="PROSITE-ProRule" id="PRU01091"/>
    </source>
</evidence>
<evidence type="ECO:0000256" key="5">
    <source>
        <dbReference type="SAM" id="MobiDB-lite"/>
    </source>
</evidence>